<comment type="caution">
    <text evidence="1">The sequence shown here is derived from an EMBL/GenBank/DDBJ whole genome shotgun (WGS) entry which is preliminary data.</text>
</comment>
<proteinExistence type="predicted"/>
<dbReference type="AlphaFoldDB" id="A0A645CR35"/>
<protein>
    <submittedName>
        <fullName evidence="1">Uncharacterized protein</fullName>
    </submittedName>
</protein>
<name>A0A645CR35_9ZZZZ</name>
<sequence>MANSKALLIRGALFQLVDAKIITQREYEEVSVAAIRAYDSTRIARSGKHPRRAAVTAAAVK</sequence>
<organism evidence="1">
    <name type="scientific">bioreactor metagenome</name>
    <dbReference type="NCBI Taxonomy" id="1076179"/>
    <lineage>
        <taxon>unclassified sequences</taxon>
        <taxon>metagenomes</taxon>
        <taxon>ecological metagenomes</taxon>
    </lineage>
</organism>
<evidence type="ECO:0000313" key="1">
    <source>
        <dbReference type="EMBL" id="MPM79560.1"/>
    </source>
</evidence>
<accession>A0A645CR35</accession>
<gene>
    <name evidence="1" type="ORF">SDC9_126598</name>
</gene>
<dbReference type="EMBL" id="VSSQ01029423">
    <property type="protein sequence ID" value="MPM79560.1"/>
    <property type="molecule type" value="Genomic_DNA"/>
</dbReference>
<reference evidence="1" key="1">
    <citation type="submission" date="2019-08" db="EMBL/GenBank/DDBJ databases">
        <authorList>
            <person name="Kucharzyk K."/>
            <person name="Murdoch R.W."/>
            <person name="Higgins S."/>
            <person name="Loffler F."/>
        </authorList>
    </citation>
    <scope>NUCLEOTIDE SEQUENCE</scope>
</reference>